<evidence type="ECO:0000313" key="2">
    <source>
        <dbReference type="EMBL" id="BAC22198.1"/>
    </source>
</evidence>
<gene>
    <name evidence="2" type="ORF">OSJNBa0019F11.9</name>
    <name evidence="3" type="ORF">P0541H01.31</name>
</gene>
<dbReference type="AlphaFoldDB" id="Q8H672"/>
<proteinExistence type="predicted"/>
<evidence type="ECO:0000256" key="1">
    <source>
        <dbReference type="SAM" id="MobiDB-lite"/>
    </source>
</evidence>
<reference evidence="2" key="2">
    <citation type="submission" date="2000-08" db="EMBL/GenBank/DDBJ databases">
        <title>Oryza sativa nipponbare(GA3) genomic DNA, chromosome 6, BAC clone:OSJNBa0019F11.</title>
        <authorList>
            <person name="Sasaki T."/>
            <person name="Matsumoto T."/>
            <person name="Yamamoto K."/>
        </authorList>
    </citation>
    <scope>NUCLEOTIDE SEQUENCE</scope>
</reference>
<feature type="compositionally biased region" description="Basic residues" evidence="1">
    <location>
        <begin position="31"/>
        <end position="49"/>
    </location>
</feature>
<dbReference type="Proteomes" id="UP000000763">
    <property type="component" value="Chromosome 6"/>
</dbReference>
<accession>Q8H672</accession>
<sequence length="58" mass="6080">MDAAKTTPPAAGGDHGGDQLGEAGDGVHSGAVRHRRQHQQRRRGAHLKKSLKDNGSLS</sequence>
<feature type="region of interest" description="Disordered" evidence="1">
    <location>
        <begin position="1"/>
        <end position="58"/>
    </location>
</feature>
<reference evidence="3" key="1">
    <citation type="submission" date="2000-03" db="EMBL/GenBank/DDBJ databases">
        <title>Oryza sativa nipponbare(GA3) genomic DNA, chromosome 6, PAC clone:P0541H01.</title>
        <authorList>
            <person name="Sasaki T."/>
            <person name="Matsumoto T."/>
            <person name="Yamamoto K."/>
        </authorList>
    </citation>
    <scope>NUCLEOTIDE SEQUENCE</scope>
</reference>
<dbReference type="EMBL" id="AP001389">
    <property type="protein sequence ID" value="BAD67762.1"/>
    <property type="molecule type" value="Genomic_DNA"/>
</dbReference>
<reference evidence="4" key="3">
    <citation type="journal article" date="2005" name="Nature">
        <title>The map-based sequence of the rice genome.</title>
        <authorList>
            <consortium name="International rice genome sequencing project (IRGSP)"/>
            <person name="Matsumoto T."/>
            <person name="Wu J."/>
            <person name="Kanamori H."/>
            <person name="Katayose Y."/>
            <person name="Fujisawa M."/>
            <person name="Namiki N."/>
            <person name="Mizuno H."/>
            <person name="Yamamoto K."/>
            <person name="Antonio B.A."/>
            <person name="Baba T."/>
            <person name="Sakata K."/>
            <person name="Nagamura Y."/>
            <person name="Aoki H."/>
            <person name="Arikawa K."/>
            <person name="Arita K."/>
            <person name="Bito T."/>
            <person name="Chiden Y."/>
            <person name="Fujitsuka N."/>
            <person name="Fukunaka R."/>
            <person name="Hamada M."/>
            <person name="Harada C."/>
            <person name="Hayashi A."/>
            <person name="Hijishita S."/>
            <person name="Honda M."/>
            <person name="Hosokawa S."/>
            <person name="Ichikawa Y."/>
            <person name="Idonuma A."/>
            <person name="Iijima M."/>
            <person name="Ikeda M."/>
            <person name="Ikeno M."/>
            <person name="Ito K."/>
            <person name="Ito S."/>
            <person name="Ito T."/>
            <person name="Ito Y."/>
            <person name="Ito Y."/>
            <person name="Iwabuchi A."/>
            <person name="Kamiya K."/>
            <person name="Karasawa W."/>
            <person name="Kurita K."/>
            <person name="Katagiri S."/>
            <person name="Kikuta A."/>
            <person name="Kobayashi H."/>
            <person name="Kobayashi N."/>
            <person name="Machita K."/>
            <person name="Maehara T."/>
            <person name="Masukawa M."/>
            <person name="Mizubayashi T."/>
            <person name="Mukai Y."/>
            <person name="Nagasaki H."/>
            <person name="Nagata Y."/>
            <person name="Naito S."/>
            <person name="Nakashima M."/>
            <person name="Nakama Y."/>
            <person name="Nakamichi Y."/>
            <person name="Nakamura M."/>
            <person name="Meguro A."/>
            <person name="Negishi M."/>
            <person name="Ohta I."/>
            <person name="Ohta T."/>
            <person name="Okamoto M."/>
            <person name="Ono N."/>
            <person name="Saji S."/>
            <person name="Sakaguchi M."/>
            <person name="Sakai K."/>
            <person name="Shibata M."/>
            <person name="Shimokawa T."/>
            <person name="Song J."/>
            <person name="Takazaki Y."/>
            <person name="Terasawa K."/>
            <person name="Tsugane M."/>
            <person name="Tsuji K."/>
            <person name="Ueda S."/>
            <person name="Waki K."/>
            <person name="Yamagata H."/>
            <person name="Yamamoto M."/>
            <person name="Yamamoto S."/>
            <person name="Yamane H."/>
            <person name="Yoshiki S."/>
            <person name="Yoshihara R."/>
            <person name="Yukawa K."/>
            <person name="Zhong H."/>
            <person name="Yano M."/>
            <person name="Yuan Q."/>
            <person name="Ouyang S."/>
            <person name="Liu J."/>
            <person name="Jones K.M."/>
            <person name="Gansberger K."/>
            <person name="Moffat K."/>
            <person name="Hill J."/>
            <person name="Bera J."/>
            <person name="Fadrosh D."/>
            <person name="Jin S."/>
            <person name="Johri S."/>
            <person name="Kim M."/>
            <person name="Overton L."/>
            <person name="Reardon M."/>
            <person name="Tsitrin T."/>
            <person name="Vuong H."/>
            <person name="Weaver B."/>
            <person name="Ciecko A."/>
            <person name="Tallon L."/>
            <person name="Jackson J."/>
            <person name="Pai G."/>
            <person name="Aken S.V."/>
            <person name="Utterback T."/>
            <person name="Reidmuller S."/>
            <person name="Feldblyum T."/>
            <person name="Hsiao J."/>
            <person name="Zismann V."/>
            <person name="Iobst S."/>
            <person name="de Vazeille A.R."/>
            <person name="Buell C.R."/>
            <person name="Ying K."/>
            <person name="Li Y."/>
            <person name="Lu T."/>
            <person name="Huang Y."/>
            <person name="Zhao Q."/>
            <person name="Feng Q."/>
            <person name="Zhang L."/>
            <person name="Zhu J."/>
            <person name="Weng Q."/>
            <person name="Mu J."/>
            <person name="Lu Y."/>
            <person name="Fan D."/>
            <person name="Liu Y."/>
            <person name="Guan J."/>
            <person name="Zhang Y."/>
            <person name="Yu S."/>
            <person name="Liu X."/>
            <person name="Zhang Y."/>
            <person name="Hong G."/>
            <person name="Han B."/>
            <person name="Choisne N."/>
            <person name="Demange N."/>
            <person name="Orjeda G."/>
            <person name="Samain S."/>
            <person name="Cattolico L."/>
            <person name="Pelletier E."/>
            <person name="Couloux A."/>
            <person name="Segurens B."/>
            <person name="Wincker P."/>
            <person name="D'Hont A."/>
            <person name="Scarpelli C."/>
            <person name="Weissenbach J."/>
            <person name="Salanoubat M."/>
            <person name="Quetier F."/>
            <person name="Yu Y."/>
            <person name="Kim H.R."/>
            <person name="Rambo T."/>
            <person name="Currie J."/>
            <person name="Collura K."/>
            <person name="Luo M."/>
            <person name="Yang T."/>
            <person name="Ammiraju J.S.S."/>
            <person name="Engler F."/>
            <person name="Soderlund C."/>
            <person name="Wing R.A."/>
            <person name="Palmer L.E."/>
            <person name="de la Bastide M."/>
            <person name="Spiegel L."/>
            <person name="Nascimento L."/>
            <person name="Zutavern T."/>
            <person name="O'Shaughnessy A."/>
            <person name="Dike S."/>
            <person name="Dedhia N."/>
            <person name="Preston R."/>
            <person name="Balija V."/>
            <person name="McCombie W.R."/>
            <person name="Chow T."/>
            <person name="Chen H."/>
            <person name="Chung M."/>
            <person name="Chen C."/>
            <person name="Shaw J."/>
            <person name="Wu H."/>
            <person name="Hsiao K."/>
            <person name="Chao Y."/>
            <person name="Chu M."/>
            <person name="Cheng C."/>
            <person name="Hour A."/>
            <person name="Lee P."/>
            <person name="Lin S."/>
            <person name="Lin Y."/>
            <person name="Liou J."/>
            <person name="Liu S."/>
            <person name="Hsing Y."/>
            <person name="Raghuvanshi S."/>
            <person name="Mohanty A."/>
            <person name="Bharti A.K."/>
            <person name="Gaur A."/>
            <person name="Gupta V."/>
            <person name="Kumar D."/>
            <person name="Ravi V."/>
            <person name="Vij S."/>
            <person name="Kapur A."/>
            <person name="Khurana P."/>
            <person name="Khurana P."/>
            <person name="Khurana J.P."/>
            <person name="Tyagi A.K."/>
            <person name="Gaikwad K."/>
            <person name="Singh A."/>
            <person name="Dalal V."/>
            <person name="Srivastava S."/>
            <person name="Dixit A."/>
            <person name="Pal A.K."/>
            <person name="Ghazi I.A."/>
            <person name="Yadav M."/>
            <person name="Pandit A."/>
            <person name="Bhargava A."/>
            <person name="Sureshbabu K."/>
            <person name="Batra K."/>
            <person name="Sharma T.R."/>
            <person name="Mohapatra T."/>
            <person name="Singh N.K."/>
            <person name="Messing J."/>
            <person name="Nelson A.B."/>
            <person name="Fuks G."/>
            <person name="Kavchok S."/>
            <person name="Keizer G."/>
            <person name="Linton E."/>
            <person name="Llaca V."/>
            <person name="Song R."/>
            <person name="Tanyolac B."/>
            <person name="Young S."/>
            <person name="Ho-Il K."/>
            <person name="Hahn J.H."/>
            <person name="Sangsakoo G."/>
            <person name="Vanavichit A."/>
            <person name="de Mattos Luiz.A.T."/>
            <person name="Zimmer P.D."/>
            <person name="Malone G."/>
            <person name="Dellagostin O."/>
            <person name="de Oliveira A.C."/>
            <person name="Bevan M."/>
            <person name="Bancroft I."/>
            <person name="Minx P."/>
            <person name="Cordum H."/>
            <person name="Wilson R."/>
            <person name="Cheng Z."/>
            <person name="Jin W."/>
            <person name="Jiang J."/>
            <person name="Leong S.A."/>
            <person name="Iwama H."/>
            <person name="Gojobori T."/>
            <person name="Itoh T."/>
            <person name="Niimura Y."/>
            <person name="Fujii Y."/>
            <person name="Habara T."/>
            <person name="Sakai H."/>
            <person name="Sato Y."/>
            <person name="Wilson G."/>
            <person name="Kumar K."/>
            <person name="McCouch S."/>
            <person name="Juretic N."/>
            <person name="Hoen D."/>
            <person name="Wright S."/>
            <person name="Bruskiewich R."/>
            <person name="Bureau T."/>
            <person name="Miyao A."/>
            <person name="Hirochika H."/>
            <person name="Nishikawa T."/>
            <person name="Kadowaki K."/>
            <person name="Sugiura M."/>
            <person name="Burr B."/>
            <person name="Sasaki T."/>
        </authorList>
    </citation>
    <scope>NUCLEOTIDE SEQUENCE [LARGE SCALE GENOMIC DNA]</scope>
    <source>
        <strain evidence="4">cv. Nipponbare</strain>
    </source>
</reference>
<evidence type="ECO:0000313" key="3">
    <source>
        <dbReference type="EMBL" id="BAD67762.1"/>
    </source>
</evidence>
<protein>
    <submittedName>
        <fullName evidence="2">Uncharacterized protein</fullName>
    </submittedName>
</protein>
<name>Q8H672_ORYSJ</name>
<evidence type="ECO:0000313" key="4">
    <source>
        <dbReference type="Proteomes" id="UP000000763"/>
    </source>
</evidence>
<reference evidence="4" key="4">
    <citation type="journal article" date="2008" name="Nucleic Acids Res.">
        <title>The rice annotation project database (RAP-DB): 2008 update.</title>
        <authorList>
            <consortium name="The rice annotation project (RAP)"/>
        </authorList>
    </citation>
    <scope>GENOME REANNOTATION</scope>
    <source>
        <strain evidence="4">cv. Nipponbare</strain>
    </source>
</reference>
<organism evidence="2 4">
    <name type="scientific">Oryza sativa subsp. japonica</name>
    <name type="common">Rice</name>
    <dbReference type="NCBI Taxonomy" id="39947"/>
    <lineage>
        <taxon>Eukaryota</taxon>
        <taxon>Viridiplantae</taxon>
        <taxon>Streptophyta</taxon>
        <taxon>Embryophyta</taxon>
        <taxon>Tracheophyta</taxon>
        <taxon>Spermatophyta</taxon>
        <taxon>Magnoliopsida</taxon>
        <taxon>Liliopsida</taxon>
        <taxon>Poales</taxon>
        <taxon>Poaceae</taxon>
        <taxon>BOP clade</taxon>
        <taxon>Oryzoideae</taxon>
        <taxon>Oryzeae</taxon>
        <taxon>Oryzinae</taxon>
        <taxon>Oryza</taxon>
        <taxon>Oryza sativa</taxon>
    </lineage>
</organism>
<dbReference type="EMBL" id="AP002837">
    <property type="protein sequence ID" value="BAC22198.1"/>
    <property type="molecule type" value="Genomic_DNA"/>
</dbReference>